<keyword evidence="4" id="KW-1185">Reference proteome</keyword>
<dbReference type="Gene3D" id="3.90.420.10">
    <property type="entry name" value="Oxidoreductase, molybdopterin-binding domain"/>
    <property type="match status" value="1"/>
</dbReference>
<dbReference type="RefSeq" id="WP_189463788.1">
    <property type="nucleotide sequence ID" value="NZ_BMXN01000015.1"/>
</dbReference>
<gene>
    <name evidence="3" type="ORF">GCM10007157_24900</name>
</gene>
<dbReference type="Pfam" id="PF00174">
    <property type="entry name" value="Oxidored_molyb"/>
    <property type="match status" value="1"/>
</dbReference>
<dbReference type="Proteomes" id="UP000623776">
    <property type="component" value="Unassembled WGS sequence"/>
</dbReference>
<feature type="domain" description="Oxidoreductase molybdopterin-binding" evidence="2">
    <location>
        <begin position="65"/>
        <end position="142"/>
    </location>
</feature>
<dbReference type="InterPro" id="IPR000572">
    <property type="entry name" value="OxRdtase_Mopterin-bd_dom"/>
</dbReference>
<feature type="signal peptide" evidence="1">
    <location>
        <begin position="1"/>
        <end position="24"/>
    </location>
</feature>
<keyword evidence="1" id="KW-0732">Signal</keyword>
<evidence type="ECO:0000313" key="4">
    <source>
        <dbReference type="Proteomes" id="UP000623776"/>
    </source>
</evidence>
<dbReference type="SUPFAM" id="SSF56524">
    <property type="entry name" value="Oxidoreductase molybdopterin-binding domain"/>
    <property type="match status" value="1"/>
</dbReference>
<dbReference type="EMBL" id="BMXN01000015">
    <property type="protein sequence ID" value="GGW32187.1"/>
    <property type="molecule type" value="Genomic_DNA"/>
</dbReference>
<proteinExistence type="predicted"/>
<accession>A0A8H9M1A8</accession>
<protein>
    <submittedName>
        <fullName evidence="3">Oxidoreductase</fullName>
    </submittedName>
</protein>
<organism evidence="3 4">
    <name type="scientific">Vreelandella hamiltonii</name>
    <dbReference type="NCBI Taxonomy" id="502829"/>
    <lineage>
        <taxon>Bacteria</taxon>
        <taxon>Pseudomonadati</taxon>
        <taxon>Pseudomonadota</taxon>
        <taxon>Gammaproteobacteria</taxon>
        <taxon>Oceanospirillales</taxon>
        <taxon>Halomonadaceae</taxon>
        <taxon>Vreelandella</taxon>
    </lineage>
</organism>
<dbReference type="AlphaFoldDB" id="A0A8H9M1A8"/>
<evidence type="ECO:0000313" key="3">
    <source>
        <dbReference type="EMBL" id="GGW32187.1"/>
    </source>
</evidence>
<dbReference type="InterPro" id="IPR036374">
    <property type="entry name" value="OxRdtase_Mopterin-bd_sf"/>
</dbReference>
<reference evidence="4" key="1">
    <citation type="journal article" date="2019" name="Int. J. Syst. Evol. Microbiol.">
        <title>The Global Catalogue of Microorganisms (GCM) 10K type strain sequencing project: providing services to taxonomists for standard genome sequencing and annotation.</title>
        <authorList>
            <consortium name="The Broad Institute Genomics Platform"/>
            <consortium name="The Broad Institute Genome Sequencing Center for Infectious Disease"/>
            <person name="Wu L."/>
            <person name="Ma J."/>
        </authorList>
    </citation>
    <scope>NUCLEOTIDE SEQUENCE [LARGE SCALE GENOMIC DNA]</scope>
    <source>
        <strain evidence="4">KCTC 22154</strain>
    </source>
</reference>
<feature type="chain" id="PRO_5034508932" evidence="1">
    <location>
        <begin position="25"/>
        <end position="168"/>
    </location>
</feature>
<sequence>MTNKLINKAFVLLAGVSFLTSVQALETPAGQVVLEVAGKLTHTNAGDEAHFDRAMLEALAQRTTRTSTPWHDGVVSFEGPLGRALLEAVGADGEQMRVIALNDYASTIPVSDFQEYDVILAMSADGSPLRIRDHGPLFVIYPFDENPSLLNEEILTRSVWQVKRIEIE</sequence>
<name>A0A8H9M1A8_9GAMM</name>
<evidence type="ECO:0000256" key="1">
    <source>
        <dbReference type="SAM" id="SignalP"/>
    </source>
</evidence>
<evidence type="ECO:0000259" key="2">
    <source>
        <dbReference type="Pfam" id="PF00174"/>
    </source>
</evidence>
<comment type="caution">
    <text evidence="3">The sequence shown here is derived from an EMBL/GenBank/DDBJ whole genome shotgun (WGS) entry which is preliminary data.</text>
</comment>